<keyword evidence="2" id="KW-1185">Reference proteome</keyword>
<dbReference type="HOGENOM" id="CLU_1084546_0_0_3"/>
<dbReference type="RefSeq" id="WP_012408954.1">
    <property type="nucleotide sequence ID" value="NC_010628.1"/>
</dbReference>
<dbReference type="KEGG" id="npu:Npun_F2395"/>
<sequence>MLRLYHLLLGSILLVSIPVGAKFVLPQFSPPKEVKSSAVVKLPNSNEGNIWQKILGNTAAPTNWQVAACEGNAPLLCVSSKGKRLGTVEINIYQLTNNEDFRKKLLAAGITSGSQVDYQSSQYQTQVLPVLKAWVADHYAAFAKDRQSEYGKEITFSAYPPQPVPIGKLQGIRYGFAGLKEQGGVKEQHIGHVAFDGSKLYVITTAFDPGTQTGKFEQLENLAIFQPYLYAIASDLRLP</sequence>
<dbReference type="EnsemblBacteria" id="ACC80960">
    <property type="protein sequence ID" value="ACC80960"/>
    <property type="gene ID" value="Npun_F2395"/>
</dbReference>
<reference evidence="2" key="1">
    <citation type="submission" date="2008-04" db="EMBL/GenBank/DDBJ databases">
        <title>Complete sequence of chromosome of Nostoc punctiforme ATCC 29133.</title>
        <authorList>
            <consortium name="US DOE Joint Genome Institute"/>
            <person name="Copeland A."/>
            <person name="Lucas S."/>
            <person name="Lapidus A."/>
            <person name="Glavina del Rio T."/>
            <person name="Dalin E."/>
            <person name="Tice H."/>
            <person name="Pitluck S."/>
            <person name="Chain P."/>
            <person name="Malfatti S."/>
            <person name="Shin M."/>
            <person name="Vergez L."/>
            <person name="Schmutz J."/>
            <person name="Larimer F."/>
            <person name="Land M."/>
            <person name="Hauser L."/>
            <person name="Kyrpides N."/>
            <person name="Kim E."/>
            <person name="Meeks J.C."/>
            <person name="Elhai J."/>
            <person name="Campbell E.L."/>
            <person name="Thiel T."/>
            <person name="Longmire J."/>
            <person name="Potts M."/>
            <person name="Atlas R."/>
        </authorList>
    </citation>
    <scope>NUCLEOTIDE SEQUENCE [LARGE SCALE GENOMIC DNA]</scope>
    <source>
        <strain evidence="2">ATCC 29133 / PCC 73102</strain>
    </source>
</reference>
<dbReference type="eggNOG" id="ENOG5030QJU">
    <property type="taxonomic scope" value="Bacteria"/>
</dbReference>
<evidence type="ECO:0000313" key="1">
    <source>
        <dbReference type="EMBL" id="ACC80960.1"/>
    </source>
</evidence>
<accession>B2J8I3</accession>
<dbReference type="Proteomes" id="UP000001191">
    <property type="component" value="Chromosome"/>
</dbReference>
<gene>
    <name evidence="1" type="ordered locus">Npun_F2395</name>
</gene>
<organism evidence="1 2">
    <name type="scientific">Nostoc punctiforme (strain ATCC 29133 / PCC 73102)</name>
    <dbReference type="NCBI Taxonomy" id="63737"/>
    <lineage>
        <taxon>Bacteria</taxon>
        <taxon>Bacillati</taxon>
        <taxon>Cyanobacteriota</taxon>
        <taxon>Cyanophyceae</taxon>
        <taxon>Nostocales</taxon>
        <taxon>Nostocaceae</taxon>
        <taxon>Nostoc</taxon>
    </lineage>
</organism>
<dbReference type="OrthoDB" id="470174at2"/>
<dbReference type="AlphaFoldDB" id="B2J8I3"/>
<protein>
    <submittedName>
        <fullName evidence="1">Uncharacterized protein</fullName>
    </submittedName>
</protein>
<name>B2J8I3_NOSP7</name>
<evidence type="ECO:0000313" key="2">
    <source>
        <dbReference type="Proteomes" id="UP000001191"/>
    </source>
</evidence>
<reference evidence="1 2" key="2">
    <citation type="journal article" date="2013" name="Plant Physiol.">
        <title>A Nostoc punctiforme Sugar Transporter Necessary to Establish a Cyanobacterium-Plant Symbiosis.</title>
        <authorList>
            <person name="Ekman M."/>
            <person name="Picossi S."/>
            <person name="Campbell E.L."/>
            <person name="Meeks J.C."/>
            <person name="Flores E."/>
        </authorList>
    </citation>
    <scope>NUCLEOTIDE SEQUENCE [LARGE SCALE GENOMIC DNA]</scope>
    <source>
        <strain evidence="2">ATCC 29133 / PCC 73102</strain>
    </source>
</reference>
<dbReference type="EMBL" id="CP001037">
    <property type="protein sequence ID" value="ACC80960.1"/>
    <property type="molecule type" value="Genomic_DNA"/>
</dbReference>
<proteinExistence type="predicted"/>
<dbReference type="PhylomeDB" id="B2J8I3"/>